<dbReference type="Pfam" id="PF00512">
    <property type="entry name" value="HisKA"/>
    <property type="match status" value="1"/>
</dbReference>
<sequence length="672" mass="77155">MDDFKKLTEQLMKIYSNAESVNDLGIENYFDENISLIGTGKHEIFRNLHEFLESFEFDVKQRGKIRIEVQNLHQEEEQLDDDHVLAHGTVDFIGLFKDGSICFKMETRFTIIYRWINGKWLVQHLHQSTPDLEQRDGEEFPVTLGKQVKKTRQAFHALGTAYYYISRLNLKTKKVELVKRSRKMDWDIKDNTADWDPQFEVIEGIIAEPFVQKYIDFFDIQTMAARLHNKESMSSEFKKKNGSWFLSMVVPQSYDKNGNVTSVLIANRDVTDEKMRELKQEEELREAKLKAECANKAKSSFLFNMSHDIRTPMNAIIGYAELASRHLIETEKLSRYLEKIRICGKELLSMLSNVLDLARIENNKVEMEYVVSDVHENFENCVTMFQQQAESKNQTLSLTEQIMYPYVYMDAPHLSEVCFNIISNAIKYTNTGGAISCRVVQKPCEKEDWCNMIITITDNGIGMSEEFQKHIFEAFERERNSTASHIEGSGIGMGITKKLVELMNGTIEVKSKQGEGSSFTVTVPCRKALKEDILEKKNTNLHNKNCLNGVRILLVEDNEINTEIARELLTEEGCIVETANDGVACIDMVEKAEADYYKMILMDIQMPVMNGYDATLAIRKMKDTKKARIPIVAMTANAFAEDIQNVLSVGMNDHVAKPVDMNILVSTMMKYL</sequence>
<feature type="modified residue" description="4-aspartylphosphate" evidence="10">
    <location>
        <position position="603"/>
    </location>
</feature>
<dbReference type="RefSeq" id="WP_129259266.1">
    <property type="nucleotide sequence ID" value="NZ_SDKC01000001.1"/>
</dbReference>
<comment type="subcellular location">
    <subcellularLocation>
        <location evidence="2">Membrane</location>
    </subcellularLocation>
</comment>
<dbReference type="InterPro" id="IPR011006">
    <property type="entry name" value="CheY-like_superfamily"/>
</dbReference>
<dbReference type="GO" id="GO:0000155">
    <property type="term" value="F:phosphorelay sensor kinase activity"/>
    <property type="evidence" value="ECO:0007669"/>
    <property type="project" value="InterPro"/>
</dbReference>
<dbReference type="Pfam" id="PF00072">
    <property type="entry name" value="Response_reg"/>
    <property type="match status" value="1"/>
</dbReference>
<keyword evidence="7" id="KW-0418">Kinase</keyword>
<evidence type="ECO:0000259" key="12">
    <source>
        <dbReference type="PROSITE" id="PS50110"/>
    </source>
</evidence>
<keyword evidence="8" id="KW-0902">Two-component regulatory system</keyword>
<evidence type="ECO:0000313" key="14">
    <source>
        <dbReference type="EMBL" id="RXS76532.1"/>
    </source>
</evidence>
<dbReference type="GO" id="GO:0005886">
    <property type="term" value="C:plasma membrane"/>
    <property type="evidence" value="ECO:0007669"/>
    <property type="project" value="TreeGrafter"/>
</dbReference>
<dbReference type="SUPFAM" id="SSF52172">
    <property type="entry name" value="CheY-like"/>
    <property type="match status" value="1"/>
</dbReference>
<keyword evidence="6" id="KW-0808">Transferase</keyword>
<evidence type="ECO:0000256" key="3">
    <source>
        <dbReference type="ARBA" id="ARBA00012438"/>
    </source>
</evidence>
<dbReference type="GO" id="GO:0009927">
    <property type="term" value="F:histidine phosphotransfer kinase activity"/>
    <property type="evidence" value="ECO:0007669"/>
    <property type="project" value="TreeGrafter"/>
</dbReference>
<feature type="domain" description="Response regulatory" evidence="12">
    <location>
        <begin position="551"/>
        <end position="672"/>
    </location>
</feature>
<dbReference type="AlphaFoldDB" id="A0A4Q1RL69"/>
<evidence type="ECO:0000256" key="4">
    <source>
        <dbReference type="ARBA" id="ARBA00018672"/>
    </source>
</evidence>
<keyword evidence="5 10" id="KW-0597">Phosphoprotein</keyword>
<accession>A0A4Q1RL69</accession>
<dbReference type="Pfam" id="PF02518">
    <property type="entry name" value="HATPase_c"/>
    <property type="match status" value="1"/>
</dbReference>
<dbReference type="Gene3D" id="3.30.565.10">
    <property type="entry name" value="Histidine kinase-like ATPase, C-terminal domain"/>
    <property type="match status" value="1"/>
</dbReference>
<evidence type="ECO:0000256" key="9">
    <source>
        <dbReference type="ARBA" id="ARBA00024867"/>
    </source>
</evidence>
<reference evidence="14 15" key="1">
    <citation type="submission" date="2019-01" db="EMBL/GenBank/DDBJ databases">
        <title>Blautia sp. nov. KGMB01111 isolated human feces.</title>
        <authorList>
            <person name="Park J.-E."/>
            <person name="Kim J.-S."/>
            <person name="Park S.-H."/>
        </authorList>
    </citation>
    <scope>NUCLEOTIDE SEQUENCE [LARGE SCALE GENOMIC DNA]</scope>
    <source>
        <strain evidence="14 15">KGMB01111</strain>
    </source>
</reference>
<dbReference type="InterPro" id="IPR032710">
    <property type="entry name" value="NTF2-like_dom_sf"/>
</dbReference>
<dbReference type="Gene3D" id="3.40.50.2300">
    <property type="match status" value="1"/>
</dbReference>
<dbReference type="InterPro" id="IPR036890">
    <property type="entry name" value="HATPase_C_sf"/>
</dbReference>
<evidence type="ECO:0000313" key="15">
    <source>
        <dbReference type="Proteomes" id="UP000290106"/>
    </source>
</evidence>
<protein>
    <recommendedName>
        <fullName evidence="4">Stage 0 sporulation protein A homolog</fullName>
        <ecNumber evidence="3">2.7.13.3</ecNumber>
    </recommendedName>
</protein>
<dbReference type="SMART" id="SM00388">
    <property type="entry name" value="HisKA"/>
    <property type="match status" value="1"/>
</dbReference>
<evidence type="ECO:0000256" key="7">
    <source>
        <dbReference type="ARBA" id="ARBA00022777"/>
    </source>
</evidence>
<dbReference type="OrthoDB" id="9811620at2"/>
<dbReference type="InterPro" id="IPR037401">
    <property type="entry name" value="SnoaL-like"/>
</dbReference>
<name>A0A4Q1RL69_9FIRM</name>
<dbReference type="InterPro" id="IPR003661">
    <property type="entry name" value="HisK_dim/P_dom"/>
</dbReference>
<dbReference type="EMBL" id="SDKC01000001">
    <property type="protein sequence ID" value="RXS76532.1"/>
    <property type="molecule type" value="Genomic_DNA"/>
</dbReference>
<dbReference type="InterPro" id="IPR000700">
    <property type="entry name" value="PAS-assoc_C"/>
</dbReference>
<comment type="catalytic activity">
    <reaction evidence="1">
        <text>ATP + protein L-histidine = ADP + protein N-phospho-L-histidine.</text>
        <dbReference type="EC" id="2.7.13.3"/>
    </reaction>
</comment>
<dbReference type="SUPFAM" id="SSF47384">
    <property type="entry name" value="Homodimeric domain of signal transducing histidine kinase"/>
    <property type="match status" value="1"/>
</dbReference>
<dbReference type="FunFam" id="3.30.565.10:FF:000006">
    <property type="entry name" value="Sensor histidine kinase WalK"/>
    <property type="match status" value="1"/>
</dbReference>
<comment type="function">
    <text evidence="9">May play the central regulatory role in sporulation. It may be an element of the effector pathway responsible for the activation of sporulation genes in response to nutritional stress. Spo0A may act in concert with spo0H (a sigma factor) to control the expression of some genes that are critical to the sporulation process.</text>
</comment>
<dbReference type="SMART" id="SM00387">
    <property type="entry name" value="HATPase_c"/>
    <property type="match status" value="1"/>
</dbReference>
<dbReference type="SUPFAM" id="SSF55874">
    <property type="entry name" value="ATPase domain of HSP90 chaperone/DNA topoisomerase II/histidine kinase"/>
    <property type="match status" value="1"/>
</dbReference>
<evidence type="ECO:0000256" key="1">
    <source>
        <dbReference type="ARBA" id="ARBA00000085"/>
    </source>
</evidence>
<evidence type="ECO:0000256" key="2">
    <source>
        <dbReference type="ARBA" id="ARBA00004370"/>
    </source>
</evidence>
<dbReference type="PROSITE" id="PS50113">
    <property type="entry name" value="PAC"/>
    <property type="match status" value="1"/>
</dbReference>
<dbReference type="PROSITE" id="PS50110">
    <property type="entry name" value="RESPONSE_REGULATORY"/>
    <property type="match status" value="1"/>
</dbReference>
<dbReference type="InterPro" id="IPR001789">
    <property type="entry name" value="Sig_transdc_resp-reg_receiver"/>
</dbReference>
<dbReference type="PROSITE" id="PS50109">
    <property type="entry name" value="HIS_KIN"/>
    <property type="match status" value="1"/>
</dbReference>
<dbReference type="PANTHER" id="PTHR43047">
    <property type="entry name" value="TWO-COMPONENT HISTIDINE PROTEIN KINASE"/>
    <property type="match status" value="1"/>
</dbReference>
<dbReference type="CDD" id="cd00082">
    <property type="entry name" value="HisKA"/>
    <property type="match status" value="1"/>
</dbReference>
<dbReference type="PANTHER" id="PTHR43047:SF72">
    <property type="entry name" value="OSMOSENSING HISTIDINE PROTEIN KINASE SLN1"/>
    <property type="match status" value="1"/>
</dbReference>
<dbReference type="Proteomes" id="UP000290106">
    <property type="component" value="Unassembled WGS sequence"/>
</dbReference>
<evidence type="ECO:0000256" key="5">
    <source>
        <dbReference type="ARBA" id="ARBA00022553"/>
    </source>
</evidence>
<dbReference type="SMART" id="SM00448">
    <property type="entry name" value="REC"/>
    <property type="match status" value="1"/>
</dbReference>
<evidence type="ECO:0000256" key="10">
    <source>
        <dbReference type="PROSITE-ProRule" id="PRU00169"/>
    </source>
</evidence>
<dbReference type="InterPro" id="IPR005467">
    <property type="entry name" value="His_kinase_dom"/>
</dbReference>
<dbReference type="PRINTS" id="PR00344">
    <property type="entry name" value="BCTRLSENSOR"/>
</dbReference>
<feature type="domain" description="PAC" evidence="13">
    <location>
        <begin position="231"/>
        <end position="282"/>
    </location>
</feature>
<gene>
    <name evidence="14" type="ORF">ETP43_15840</name>
</gene>
<dbReference type="Gene3D" id="3.30.450.20">
    <property type="entry name" value="PAS domain"/>
    <property type="match status" value="1"/>
</dbReference>
<dbReference type="Gene3D" id="3.10.450.50">
    <property type="match status" value="1"/>
</dbReference>
<dbReference type="CDD" id="cd17546">
    <property type="entry name" value="REC_hyHK_CKI1_RcsC-like"/>
    <property type="match status" value="1"/>
</dbReference>
<dbReference type="EC" id="2.7.13.3" evidence="3"/>
<dbReference type="InterPro" id="IPR003594">
    <property type="entry name" value="HATPase_dom"/>
</dbReference>
<dbReference type="SUPFAM" id="SSF54427">
    <property type="entry name" value="NTF2-like"/>
    <property type="match status" value="1"/>
</dbReference>
<evidence type="ECO:0000259" key="13">
    <source>
        <dbReference type="PROSITE" id="PS50113"/>
    </source>
</evidence>
<evidence type="ECO:0000259" key="11">
    <source>
        <dbReference type="PROSITE" id="PS50109"/>
    </source>
</evidence>
<dbReference type="InterPro" id="IPR036097">
    <property type="entry name" value="HisK_dim/P_sf"/>
</dbReference>
<proteinExistence type="predicted"/>
<feature type="domain" description="Histidine kinase" evidence="11">
    <location>
        <begin position="304"/>
        <end position="527"/>
    </location>
</feature>
<evidence type="ECO:0000256" key="8">
    <source>
        <dbReference type="ARBA" id="ARBA00023012"/>
    </source>
</evidence>
<organism evidence="14 15">
    <name type="scientific">Blautia faecicola</name>
    <dbReference type="NCBI Taxonomy" id="2509240"/>
    <lineage>
        <taxon>Bacteria</taxon>
        <taxon>Bacillati</taxon>
        <taxon>Bacillota</taxon>
        <taxon>Clostridia</taxon>
        <taxon>Lachnospirales</taxon>
        <taxon>Lachnospiraceae</taxon>
        <taxon>Blautia</taxon>
    </lineage>
</organism>
<dbReference type="InterPro" id="IPR004358">
    <property type="entry name" value="Sig_transdc_His_kin-like_C"/>
</dbReference>
<dbReference type="Pfam" id="PF13474">
    <property type="entry name" value="SnoaL_3"/>
    <property type="match status" value="1"/>
</dbReference>
<evidence type="ECO:0000256" key="6">
    <source>
        <dbReference type="ARBA" id="ARBA00022679"/>
    </source>
</evidence>
<keyword evidence="15" id="KW-1185">Reference proteome</keyword>
<comment type="caution">
    <text evidence="14">The sequence shown here is derived from an EMBL/GenBank/DDBJ whole genome shotgun (WGS) entry which is preliminary data.</text>
</comment>
<dbReference type="Gene3D" id="1.10.287.130">
    <property type="match status" value="1"/>
</dbReference>